<proteinExistence type="predicted"/>
<evidence type="ECO:0000313" key="2">
    <source>
        <dbReference type="EMBL" id="WNM56697.1"/>
    </source>
</evidence>
<dbReference type="EMBL" id="CP116967">
    <property type="protein sequence ID" value="WNM56697.1"/>
    <property type="molecule type" value="Genomic_DNA"/>
</dbReference>
<dbReference type="RefSeq" id="WP_312640359.1">
    <property type="nucleotide sequence ID" value="NZ_CP116967.1"/>
</dbReference>
<dbReference type="Proteomes" id="UP001302719">
    <property type="component" value="Chromosome"/>
</dbReference>
<sequence length="43" mass="5073">MFQQLLRIMSKKTRNLPDRTQRLFIAKGLERAGDHMTDIAEEL</sequence>
<dbReference type="Gene3D" id="1.20.58.220">
    <property type="entry name" value="Phosphate transport system protein phou homolog 2, domain 2"/>
    <property type="match status" value="1"/>
</dbReference>
<protein>
    <recommendedName>
        <fullName evidence="1">PhoU domain-containing protein</fullName>
    </recommendedName>
</protein>
<evidence type="ECO:0000313" key="3">
    <source>
        <dbReference type="Proteomes" id="UP001302719"/>
    </source>
</evidence>
<gene>
    <name evidence="2" type="ORF">PP769_11985</name>
</gene>
<dbReference type="KEGG" id="nall:PP769_11985"/>
<organism evidence="2 3">
    <name type="scientific">Candidatus Nitrospira allomarina</name>
    <dbReference type="NCBI Taxonomy" id="3020900"/>
    <lineage>
        <taxon>Bacteria</taxon>
        <taxon>Pseudomonadati</taxon>
        <taxon>Nitrospirota</taxon>
        <taxon>Nitrospiria</taxon>
        <taxon>Nitrospirales</taxon>
        <taxon>Nitrospiraceae</taxon>
        <taxon>Nitrospira</taxon>
    </lineage>
</organism>
<evidence type="ECO:0000259" key="1">
    <source>
        <dbReference type="Pfam" id="PF01895"/>
    </source>
</evidence>
<dbReference type="AlphaFoldDB" id="A0AA96JQQ5"/>
<name>A0AA96JQQ5_9BACT</name>
<dbReference type="SUPFAM" id="SSF109755">
    <property type="entry name" value="PhoU-like"/>
    <property type="match status" value="1"/>
</dbReference>
<feature type="domain" description="PhoU" evidence="1">
    <location>
        <begin position="3"/>
        <end position="42"/>
    </location>
</feature>
<dbReference type="InterPro" id="IPR026022">
    <property type="entry name" value="PhoU_dom"/>
</dbReference>
<keyword evidence="3" id="KW-1185">Reference proteome</keyword>
<accession>A0AA96JQQ5</accession>
<dbReference type="Pfam" id="PF01895">
    <property type="entry name" value="PhoU"/>
    <property type="match status" value="1"/>
</dbReference>
<dbReference type="InterPro" id="IPR038078">
    <property type="entry name" value="PhoU-like_sf"/>
</dbReference>
<reference evidence="2 3" key="1">
    <citation type="submission" date="2023-01" db="EMBL/GenBank/DDBJ databases">
        <title>Cultivation and genomic characterization of new, ubiquitous marine nitrite-oxidizing bacteria from the Nitrospirales.</title>
        <authorList>
            <person name="Mueller A.J."/>
            <person name="Daebeler A."/>
            <person name="Herbold C.W."/>
            <person name="Kirkegaard R.H."/>
            <person name="Daims H."/>
        </authorList>
    </citation>
    <scope>NUCLEOTIDE SEQUENCE [LARGE SCALE GENOMIC DNA]</scope>
    <source>
        <strain evidence="2 3">VA</strain>
    </source>
</reference>